<evidence type="ECO:0000256" key="5">
    <source>
        <dbReference type="ARBA" id="ARBA00023136"/>
    </source>
</evidence>
<dbReference type="RefSeq" id="WP_188607765.1">
    <property type="nucleotide sequence ID" value="NZ_BMGG01000001.1"/>
</dbReference>
<dbReference type="InterPro" id="IPR026015">
    <property type="entry name" value="ATP_synth_OSCP/delta_N_sf"/>
</dbReference>
<dbReference type="NCBIfam" id="TIGR01145">
    <property type="entry name" value="ATP_synt_delta"/>
    <property type="match status" value="1"/>
</dbReference>
<evidence type="ECO:0000256" key="4">
    <source>
        <dbReference type="ARBA" id="ARBA00023065"/>
    </source>
</evidence>
<dbReference type="InterPro" id="IPR020781">
    <property type="entry name" value="ATPase_OSCP/d_CS"/>
</dbReference>
<keyword evidence="8" id="KW-1003">Cell membrane</keyword>
<keyword evidence="5 8" id="KW-0472">Membrane</keyword>
<evidence type="ECO:0000313" key="10">
    <source>
        <dbReference type="Proteomes" id="UP000637002"/>
    </source>
</evidence>
<reference evidence="9" key="1">
    <citation type="journal article" date="2014" name="Int. J. Syst. Evol. Microbiol.">
        <title>Complete genome sequence of Corynebacterium casei LMG S-19264T (=DSM 44701T), isolated from a smear-ripened cheese.</title>
        <authorList>
            <consortium name="US DOE Joint Genome Institute (JGI-PGF)"/>
            <person name="Walter F."/>
            <person name="Albersmeier A."/>
            <person name="Kalinowski J."/>
            <person name="Ruckert C."/>
        </authorList>
    </citation>
    <scope>NUCLEOTIDE SEQUENCE</scope>
    <source>
        <strain evidence="9">CGMCC 1.12919</strain>
    </source>
</reference>
<keyword evidence="10" id="KW-1185">Reference proteome</keyword>
<dbReference type="Gene3D" id="1.10.520.20">
    <property type="entry name" value="N-terminal domain of the delta subunit of the F1F0-ATP synthase"/>
    <property type="match status" value="1"/>
</dbReference>
<keyword evidence="7 8" id="KW-0066">ATP synthesis</keyword>
<evidence type="ECO:0000256" key="8">
    <source>
        <dbReference type="HAMAP-Rule" id="MF_01416"/>
    </source>
</evidence>
<dbReference type="NCBIfam" id="NF004406">
    <property type="entry name" value="PRK05758.3-2"/>
    <property type="match status" value="1"/>
</dbReference>
<comment type="similarity">
    <text evidence="8">Belongs to the ATPase delta chain family.</text>
</comment>
<dbReference type="PROSITE" id="PS00389">
    <property type="entry name" value="ATPASE_DELTA"/>
    <property type="match status" value="1"/>
</dbReference>
<evidence type="ECO:0000256" key="1">
    <source>
        <dbReference type="ARBA" id="ARBA00004370"/>
    </source>
</evidence>
<accession>A0A916X894</accession>
<name>A0A916X894_9HYPH</name>
<evidence type="ECO:0000256" key="3">
    <source>
        <dbReference type="ARBA" id="ARBA00022781"/>
    </source>
</evidence>
<evidence type="ECO:0000256" key="6">
    <source>
        <dbReference type="ARBA" id="ARBA00023196"/>
    </source>
</evidence>
<reference evidence="9" key="2">
    <citation type="submission" date="2020-09" db="EMBL/GenBank/DDBJ databases">
        <authorList>
            <person name="Sun Q."/>
            <person name="Zhou Y."/>
        </authorList>
    </citation>
    <scope>NUCLEOTIDE SEQUENCE</scope>
    <source>
        <strain evidence="9">CGMCC 1.12919</strain>
    </source>
</reference>
<dbReference type="AlphaFoldDB" id="A0A916X894"/>
<comment type="function">
    <text evidence="8">This protein is part of the stalk that links CF(0) to CF(1). It either transmits conformational changes from CF(0) to CF(1) or is implicated in proton conduction.</text>
</comment>
<organism evidence="9 10">
    <name type="scientific">Chelatococcus reniformis</name>
    <dbReference type="NCBI Taxonomy" id="1494448"/>
    <lineage>
        <taxon>Bacteria</taxon>
        <taxon>Pseudomonadati</taxon>
        <taxon>Pseudomonadota</taxon>
        <taxon>Alphaproteobacteria</taxon>
        <taxon>Hyphomicrobiales</taxon>
        <taxon>Chelatococcaceae</taxon>
        <taxon>Chelatococcus</taxon>
    </lineage>
</organism>
<dbReference type="PANTHER" id="PTHR11910">
    <property type="entry name" value="ATP SYNTHASE DELTA CHAIN"/>
    <property type="match status" value="1"/>
</dbReference>
<evidence type="ECO:0000256" key="2">
    <source>
        <dbReference type="ARBA" id="ARBA00022448"/>
    </source>
</evidence>
<dbReference type="GO" id="GO:0046933">
    <property type="term" value="F:proton-transporting ATP synthase activity, rotational mechanism"/>
    <property type="evidence" value="ECO:0007669"/>
    <property type="project" value="UniProtKB-UniRule"/>
</dbReference>
<dbReference type="GO" id="GO:0045259">
    <property type="term" value="C:proton-transporting ATP synthase complex"/>
    <property type="evidence" value="ECO:0007669"/>
    <property type="project" value="UniProtKB-KW"/>
</dbReference>
<keyword evidence="6 8" id="KW-0139">CF(1)</keyword>
<dbReference type="InterPro" id="IPR000711">
    <property type="entry name" value="ATPase_OSCP/dsu"/>
</dbReference>
<keyword evidence="4 8" id="KW-0406">Ion transport</keyword>
<dbReference type="SUPFAM" id="SSF47928">
    <property type="entry name" value="N-terminal domain of the delta subunit of the F1F0-ATP synthase"/>
    <property type="match status" value="1"/>
</dbReference>
<evidence type="ECO:0000313" key="9">
    <source>
        <dbReference type="EMBL" id="GGC51108.1"/>
    </source>
</evidence>
<comment type="subcellular location">
    <subcellularLocation>
        <location evidence="8">Cell membrane</location>
        <topology evidence="8">Peripheral membrane protein</topology>
    </subcellularLocation>
    <subcellularLocation>
        <location evidence="1">Membrane</location>
    </subcellularLocation>
</comment>
<dbReference type="Pfam" id="PF00213">
    <property type="entry name" value="OSCP"/>
    <property type="match status" value="1"/>
</dbReference>
<dbReference type="GO" id="GO:0005886">
    <property type="term" value="C:plasma membrane"/>
    <property type="evidence" value="ECO:0007669"/>
    <property type="project" value="UniProtKB-SubCell"/>
</dbReference>
<evidence type="ECO:0000256" key="7">
    <source>
        <dbReference type="ARBA" id="ARBA00023310"/>
    </source>
</evidence>
<dbReference type="PRINTS" id="PR00125">
    <property type="entry name" value="ATPASEDELTA"/>
</dbReference>
<dbReference type="HAMAP" id="MF_01416">
    <property type="entry name" value="ATP_synth_delta_bact"/>
    <property type="match status" value="1"/>
</dbReference>
<keyword evidence="2 8" id="KW-0813">Transport</keyword>
<proteinExistence type="inferred from homology"/>
<comment type="caution">
    <text evidence="9">The sequence shown here is derived from an EMBL/GenBank/DDBJ whole genome shotgun (WGS) entry which is preliminary data.</text>
</comment>
<sequence length="191" mass="20083">MSDKTSSSGPVSGVANRFASALLETADESGPGAIDQVERDLDRFNALIAESPDLARLVRSPVFSSEQQLGAIKAILDKAGIGGLAANFLKLVASKRRLFAVQQMISAYKAMVATKRGLVHAEVTVAEAPSPRVVDDIKAALKGVAGDKVVLDVKVDPSIIGGLIVKLGSRMMDASLRTKLNSIRLAMKEVG</sequence>
<comment type="function">
    <text evidence="8">F(1)F(0) ATP synthase produces ATP from ADP in the presence of a proton or sodium gradient. F-type ATPases consist of two structural domains, F(1) containing the extramembraneous catalytic core and F(0) containing the membrane proton channel, linked together by a central stalk and a peripheral stalk. During catalysis, ATP synthesis in the catalytic domain of F(1) is coupled via a rotary mechanism of the central stalk subunits to proton translocation.</text>
</comment>
<dbReference type="EMBL" id="BMGG01000001">
    <property type="protein sequence ID" value="GGC51108.1"/>
    <property type="molecule type" value="Genomic_DNA"/>
</dbReference>
<dbReference type="Proteomes" id="UP000637002">
    <property type="component" value="Unassembled WGS sequence"/>
</dbReference>
<gene>
    <name evidence="8 9" type="primary">atpH</name>
    <name evidence="9" type="ORF">GCM10010994_07830</name>
</gene>
<protein>
    <recommendedName>
        <fullName evidence="8">ATP synthase subunit delta</fullName>
    </recommendedName>
    <alternativeName>
        <fullName evidence="8">ATP synthase F(1) sector subunit delta</fullName>
    </alternativeName>
    <alternativeName>
        <fullName evidence="8">F-type ATPase subunit delta</fullName>
        <shortName evidence="8">F-ATPase subunit delta</shortName>
    </alternativeName>
</protein>
<keyword evidence="3 8" id="KW-0375">Hydrogen ion transport</keyword>